<protein>
    <recommendedName>
        <fullName evidence="9">H15 domain-containing protein</fullName>
    </recommendedName>
</protein>
<dbReference type="CDD" id="cd00073">
    <property type="entry name" value="H15"/>
    <property type="match status" value="1"/>
</dbReference>
<dbReference type="GO" id="GO:0045910">
    <property type="term" value="P:negative regulation of DNA recombination"/>
    <property type="evidence" value="ECO:0007669"/>
    <property type="project" value="TreeGrafter"/>
</dbReference>
<dbReference type="InterPro" id="IPR036390">
    <property type="entry name" value="WH_DNA-bd_sf"/>
</dbReference>
<dbReference type="GO" id="GO:0006334">
    <property type="term" value="P:nucleosome assembly"/>
    <property type="evidence" value="ECO:0007669"/>
    <property type="project" value="InterPro"/>
</dbReference>
<dbReference type="GO" id="GO:0031492">
    <property type="term" value="F:nucleosomal DNA binding"/>
    <property type="evidence" value="ECO:0007669"/>
    <property type="project" value="TreeGrafter"/>
</dbReference>
<dbReference type="GO" id="GO:0030261">
    <property type="term" value="P:chromosome condensation"/>
    <property type="evidence" value="ECO:0007669"/>
    <property type="project" value="TreeGrafter"/>
</dbReference>
<organism evidence="10 11">
    <name type="scientific">Gryllus longicercus</name>
    <dbReference type="NCBI Taxonomy" id="2509291"/>
    <lineage>
        <taxon>Eukaryota</taxon>
        <taxon>Metazoa</taxon>
        <taxon>Ecdysozoa</taxon>
        <taxon>Arthropoda</taxon>
        <taxon>Hexapoda</taxon>
        <taxon>Insecta</taxon>
        <taxon>Pterygota</taxon>
        <taxon>Neoptera</taxon>
        <taxon>Polyneoptera</taxon>
        <taxon>Orthoptera</taxon>
        <taxon>Ensifera</taxon>
        <taxon>Gryllidea</taxon>
        <taxon>Grylloidea</taxon>
        <taxon>Gryllidae</taxon>
        <taxon>Gryllinae</taxon>
        <taxon>Gryllus</taxon>
    </lineage>
</organism>
<dbReference type="GO" id="GO:0003690">
    <property type="term" value="F:double-stranded DNA binding"/>
    <property type="evidence" value="ECO:0007669"/>
    <property type="project" value="TreeGrafter"/>
</dbReference>
<reference evidence="10 11" key="1">
    <citation type="submission" date="2024-03" db="EMBL/GenBank/DDBJ databases">
        <title>The genome assembly and annotation of the cricket Gryllus longicercus Weissman &amp; Gray.</title>
        <authorList>
            <person name="Szrajer S."/>
            <person name="Gray D."/>
            <person name="Ylla G."/>
        </authorList>
    </citation>
    <scope>NUCLEOTIDE SEQUENCE [LARGE SCALE GENOMIC DNA]</scope>
    <source>
        <strain evidence="10">DAG 2021-001</strain>
        <tissue evidence="10">Whole body minus gut</tissue>
    </source>
</reference>
<dbReference type="PRINTS" id="PR00624">
    <property type="entry name" value="HISTONEH5"/>
</dbReference>
<dbReference type="AlphaFoldDB" id="A0AAN9VG52"/>
<keyword evidence="4 7" id="KW-0158">Chromosome</keyword>
<evidence type="ECO:0000256" key="3">
    <source>
        <dbReference type="ARBA" id="ARBA00004286"/>
    </source>
</evidence>
<accession>A0AAN9VG52</accession>
<comment type="function">
    <text evidence="1">Histones H1 are necessary for the condensation of nucleosome chains into higher-order structures.</text>
</comment>
<evidence type="ECO:0000256" key="6">
    <source>
        <dbReference type="ARBA" id="ARBA00023242"/>
    </source>
</evidence>
<dbReference type="PROSITE" id="PS51504">
    <property type="entry name" value="H15"/>
    <property type="match status" value="1"/>
</dbReference>
<comment type="caution">
    <text evidence="10">The sequence shown here is derived from an EMBL/GenBank/DDBJ whole genome shotgun (WGS) entry which is preliminary data.</text>
</comment>
<evidence type="ECO:0000256" key="2">
    <source>
        <dbReference type="ARBA" id="ARBA00004123"/>
    </source>
</evidence>
<evidence type="ECO:0000313" key="11">
    <source>
        <dbReference type="Proteomes" id="UP001378592"/>
    </source>
</evidence>
<keyword evidence="5 7" id="KW-0238">DNA-binding</keyword>
<evidence type="ECO:0000256" key="1">
    <source>
        <dbReference type="ARBA" id="ARBA00002809"/>
    </source>
</evidence>
<dbReference type="InterPro" id="IPR036388">
    <property type="entry name" value="WH-like_DNA-bd_sf"/>
</dbReference>
<evidence type="ECO:0000256" key="8">
    <source>
        <dbReference type="SAM" id="MobiDB-lite"/>
    </source>
</evidence>
<dbReference type="InterPro" id="IPR005818">
    <property type="entry name" value="Histone_H1/H5_H15"/>
</dbReference>
<gene>
    <name evidence="10" type="ORF">R5R35_003420</name>
</gene>
<sequence>MASAEDVGPAVKNHPPTAKMVCEAIGTLNERSGSSLQAIKKYVSDTYLLDPHRSGTYVTKYIKKAVASGELVQTKGHGAVGSFKLAPKANVKPKVAKAMDDETETAAVATKSAAMKPAATKAAAAKPAATKAAATKPAATKAAATKPAATKPAATKAAAAKPAATKAAATKPAATKPEASKAAATKPAASKATAKATAKAAAAKPATSKAAEPIAAVPKPKATAATKQPKKESKKES</sequence>
<dbReference type="Gene3D" id="1.10.10.10">
    <property type="entry name" value="Winged helix-like DNA-binding domain superfamily/Winged helix DNA-binding domain"/>
    <property type="match status" value="1"/>
</dbReference>
<comment type="similarity">
    <text evidence="7">Belongs to the histone H1/H5 family.</text>
</comment>
<dbReference type="Pfam" id="PF00538">
    <property type="entry name" value="Linker_histone"/>
    <property type="match status" value="1"/>
</dbReference>
<keyword evidence="11" id="KW-1185">Reference proteome</keyword>
<comment type="subcellular location">
    <subcellularLocation>
        <location evidence="3">Chromosome</location>
    </subcellularLocation>
    <subcellularLocation>
        <location evidence="2 7">Nucleus</location>
    </subcellularLocation>
</comment>
<evidence type="ECO:0000256" key="7">
    <source>
        <dbReference type="RuleBase" id="RU003894"/>
    </source>
</evidence>
<feature type="compositionally biased region" description="Low complexity" evidence="8">
    <location>
        <begin position="168"/>
        <end position="227"/>
    </location>
</feature>
<dbReference type="GO" id="GO:0000786">
    <property type="term" value="C:nucleosome"/>
    <property type="evidence" value="ECO:0007669"/>
    <property type="project" value="InterPro"/>
</dbReference>
<dbReference type="Proteomes" id="UP001378592">
    <property type="component" value="Unassembled WGS sequence"/>
</dbReference>
<feature type="region of interest" description="Disordered" evidence="8">
    <location>
        <begin position="168"/>
        <end position="237"/>
    </location>
</feature>
<evidence type="ECO:0000256" key="4">
    <source>
        <dbReference type="ARBA" id="ARBA00022454"/>
    </source>
</evidence>
<dbReference type="FunFam" id="1.10.10.10:FF:000140">
    <property type="entry name" value="Histone H1.0"/>
    <property type="match status" value="1"/>
</dbReference>
<dbReference type="SMART" id="SM00526">
    <property type="entry name" value="H15"/>
    <property type="match status" value="1"/>
</dbReference>
<dbReference type="GO" id="GO:0030527">
    <property type="term" value="F:structural constituent of chromatin"/>
    <property type="evidence" value="ECO:0007669"/>
    <property type="project" value="InterPro"/>
</dbReference>
<dbReference type="EMBL" id="JAZDUA010000237">
    <property type="protein sequence ID" value="KAK7863168.1"/>
    <property type="molecule type" value="Genomic_DNA"/>
</dbReference>
<dbReference type="SUPFAM" id="SSF46785">
    <property type="entry name" value="Winged helix' DNA-binding domain"/>
    <property type="match status" value="1"/>
</dbReference>
<dbReference type="PANTHER" id="PTHR11467">
    <property type="entry name" value="HISTONE H1"/>
    <property type="match status" value="1"/>
</dbReference>
<dbReference type="PANTHER" id="PTHR11467:SF20">
    <property type="entry name" value="H15 DOMAIN-CONTAINING PROTEIN-RELATED"/>
    <property type="match status" value="1"/>
</dbReference>
<keyword evidence="6 7" id="KW-0539">Nucleus</keyword>
<name>A0AAN9VG52_9ORTH</name>
<evidence type="ECO:0000259" key="9">
    <source>
        <dbReference type="PROSITE" id="PS51504"/>
    </source>
</evidence>
<feature type="domain" description="H15" evidence="9">
    <location>
        <begin position="13"/>
        <end position="87"/>
    </location>
</feature>
<evidence type="ECO:0000313" key="10">
    <source>
        <dbReference type="EMBL" id="KAK7863168.1"/>
    </source>
</evidence>
<evidence type="ECO:0000256" key="5">
    <source>
        <dbReference type="ARBA" id="ARBA00023125"/>
    </source>
</evidence>
<proteinExistence type="inferred from homology"/>
<dbReference type="GO" id="GO:0005634">
    <property type="term" value="C:nucleus"/>
    <property type="evidence" value="ECO:0007669"/>
    <property type="project" value="UniProtKB-SubCell"/>
</dbReference>
<dbReference type="InterPro" id="IPR005819">
    <property type="entry name" value="H1/H5"/>
</dbReference>